<evidence type="ECO:0000313" key="2">
    <source>
        <dbReference type="Proteomes" id="UP000664288"/>
    </source>
</evidence>
<comment type="caution">
    <text evidence="1">The sequence shown here is derived from an EMBL/GenBank/DDBJ whole genome shotgun (WGS) entry which is preliminary data.</text>
</comment>
<name>A0ABS3J879_9HYPH</name>
<evidence type="ECO:0000313" key="1">
    <source>
        <dbReference type="EMBL" id="MBO0905878.1"/>
    </source>
</evidence>
<organism evidence="1 2">
    <name type="scientific">Jiella sonneratiae</name>
    <dbReference type="NCBI Taxonomy" id="2816856"/>
    <lineage>
        <taxon>Bacteria</taxon>
        <taxon>Pseudomonadati</taxon>
        <taxon>Pseudomonadota</taxon>
        <taxon>Alphaproteobacteria</taxon>
        <taxon>Hyphomicrobiales</taxon>
        <taxon>Aurantimonadaceae</taxon>
        <taxon>Jiella</taxon>
    </lineage>
</organism>
<dbReference type="EMBL" id="JAFMPY010000027">
    <property type="protein sequence ID" value="MBO0905878.1"/>
    <property type="molecule type" value="Genomic_DNA"/>
</dbReference>
<reference evidence="1 2" key="1">
    <citation type="submission" date="2021-03" db="EMBL/GenBank/DDBJ databases">
        <title>Whole genome sequence of Jiella sp. MQZ13P-4.</title>
        <authorList>
            <person name="Tuo L."/>
        </authorList>
    </citation>
    <scope>NUCLEOTIDE SEQUENCE [LARGE SCALE GENOMIC DNA]</scope>
    <source>
        <strain evidence="1 2">MQZ13P-4</strain>
    </source>
</reference>
<dbReference type="RefSeq" id="WP_207352510.1">
    <property type="nucleotide sequence ID" value="NZ_JAFMPY010000027.1"/>
</dbReference>
<keyword evidence="2" id="KW-1185">Reference proteome</keyword>
<sequence>MAMLGDGVLAIWNGIEPDAEVEFLNWHVREHIPERVSIEGFLRGRRYVALDGEPKYFNFYETARPDDLASPAYQAELDRPSEWTSRVVRAFRDTSRTACRVAWTAGIGEGSVVETLRLGAQAEPEGFARRLEAALLAPLAAHPRVVGVHLLQGERDSGGETAEMRLRGGRDEVAAWILLVETLTQDAVAALRADLLGEEHLARCGIAGAIRRGSYVLQYGLSRAELDRRGLRPIDERRRRRP</sequence>
<accession>A0ABS3J879</accession>
<gene>
    <name evidence="1" type="ORF">J1C47_19710</name>
</gene>
<proteinExistence type="predicted"/>
<protein>
    <submittedName>
        <fullName evidence="1">Uncharacterized protein</fullName>
    </submittedName>
</protein>
<dbReference type="Proteomes" id="UP000664288">
    <property type="component" value="Unassembled WGS sequence"/>
</dbReference>